<keyword evidence="3" id="KW-0238">DNA-binding</keyword>
<feature type="domain" description="HTH lysR-type" evidence="5">
    <location>
        <begin position="1"/>
        <end position="58"/>
    </location>
</feature>
<dbReference type="Proteomes" id="UP001519887">
    <property type="component" value="Unassembled WGS sequence"/>
</dbReference>
<organism evidence="6 7">
    <name type="scientific">Paenibacillus sepulcri</name>
    <dbReference type="NCBI Taxonomy" id="359917"/>
    <lineage>
        <taxon>Bacteria</taxon>
        <taxon>Bacillati</taxon>
        <taxon>Bacillota</taxon>
        <taxon>Bacilli</taxon>
        <taxon>Bacillales</taxon>
        <taxon>Paenibacillaceae</taxon>
        <taxon>Paenibacillus</taxon>
    </lineage>
</organism>
<gene>
    <name evidence="6" type="ORF">K0U00_17495</name>
</gene>
<proteinExistence type="inferred from homology"/>
<protein>
    <submittedName>
        <fullName evidence="6">LysR family transcriptional regulator</fullName>
    </submittedName>
</protein>
<comment type="similarity">
    <text evidence="1">Belongs to the LysR transcriptional regulatory family.</text>
</comment>
<evidence type="ECO:0000259" key="5">
    <source>
        <dbReference type="PROSITE" id="PS50931"/>
    </source>
</evidence>
<dbReference type="InterPro" id="IPR036388">
    <property type="entry name" value="WH-like_DNA-bd_sf"/>
</dbReference>
<dbReference type="SUPFAM" id="SSF46785">
    <property type="entry name" value="Winged helix' DNA-binding domain"/>
    <property type="match status" value="1"/>
</dbReference>
<dbReference type="CDD" id="cd05466">
    <property type="entry name" value="PBP2_LTTR_substrate"/>
    <property type="match status" value="1"/>
</dbReference>
<sequence length="293" mass="33428">MNIENMEAFVYVIHYGGFNKAAEALYLSQPSVTARIQSLERELNCKLFDRIGKQIQVTEEGKRFLPYAQQLLLIYQKGKQNINQKKSLPDEFRIGCTLSVSNYLIPELLPLLNRVFPSTRYKIVTGVTDDIVNKVLNKEVDIGFVRNVSHPNLQSVKLYEDPIQLYTYEGHPFLSETTLTIEAIAGQPLVFFECGALDWLRIHRIFDKLDQPPNIQIQTDNSEMAKKLVIEKAGMCFLPGWCVRQEIRSGKLFPIYFPETDGISMQTNLIANLGEHAAFIEAILDIGKELSIR</sequence>
<evidence type="ECO:0000256" key="1">
    <source>
        <dbReference type="ARBA" id="ARBA00009437"/>
    </source>
</evidence>
<dbReference type="InterPro" id="IPR036390">
    <property type="entry name" value="WH_DNA-bd_sf"/>
</dbReference>
<dbReference type="Gene3D" id="1.10.10.10">
    <property type="entry name" value="Winged helix-like DNA-binding domain superfamily/Winged helix DNA-binding domain"/>
    <property type="match status" value="1"/>
</dbReference>
<keyword evidence="2" id="KW-0805">Transcription regulation</keyword>
<dbReference type="PROSITE" id="PS50931">
    <property type="entry name" value="HTH_LYSR"/>
    <property type="match status" value="1"/>
</dbReference>
<name>A0ABS7C4W5_9BACL</name>
<evidence type="ECO:0000256" key="3">
    <source>
        <dbReference type="ARBA" id="ARBA00023125"/>
    </source>
</evidence>
<dbReference type="InterPro" id="IPR005119">
    <property type="entry name" value="LysR_subst-bd"/>
</dbReference>
<dbReference type="Gene3D" id="3.40.190.290">
    <property type="match status" value="1"/>
</dbReference>
<dbReference type="SUPFAM" id="SSF53850">
    <property type="entry name" value="Periplasmic binding protein-like II"/>
    <property type="match status" value="1"/>
</dbReference>
<dbReference type="InterPro" id="IPR000847">
    <property type="entry name" value="LysR_HTH_N"/>
</dbReference>
<evidence type="ECO:0000256" key="2">
    <source>
        <dbReference type="ARBA" id="ARBA00023015"/>
    </source>
</evidence>
<dbReference type="Pfam" id="PF00126">
    <property type="entry name" value="HTH_1"/>
    <property type="match status" value="1"/>
</dbReference>
<accession>A0ABS7C4W5</accession>
<evidence type="ECO:0000256" key="4">
    <source>
        <dbReference type="ARBA" id="ARBA00023163"/>
    </source>
</evidence>
<dbReference type="RefSeq" id="WP_210039699.1">
    <property type="nucleotide sequence ID" value="NZ_JBHLVU010000008.1"/>
</dbReference>
<dbReference type="PANTHER" id="PTHR30126:SF40">
    <property type="entry name" value="HTH-TYPE TRANSCRIPTIONAL REGULATOR GLTR"/>
    <property type="match status" value="1"/>
</dbReference>
<keyword evidence="7" id="KW-1185">Reference proteome</keyword>
<reference evidence="6 7" key="1">
    <citation type="submission" date="2021-07" db="EMBL/GenBank/DDBJ databases">
        <title>Paenibacillus radiodurans sp. nov., isolated from the southeastern edge of Tengger Desert.</title>
        <authorList>
            <person name="Zhang G."/>
        </authorList>
    </citation>
    <scope>NUCLEOTIDE SEQUENCE [LARGE SCALE GENOMIC DNA]</scope>
    <source>
        <strain evidence="6 7">CCM 7311</strain>
    </source>
</reference>
<comment type="caution">
    <text evidence="6">The sequence shown here is derived from an EMBL/GenBank/DDBJ whole genome shotgun (WGS) entry which is preliminary data.</text>
</comment>
<evidence type="ECO:0000313" key="7">
    <source>
        <dbReference type="Proteomes" id="UP001519887"/>
    </source>
</evidence>
<dbReference type="Pfam" id="PF03466">
    <property type="entry name" value="LysR_substrate"/>
    <property type="match status" value="1"/>
</dbReference>
<dbReference type="PANTHER" id="PTHR30126">
    <property type="entry name" value="HTH-TYPE TRANSCRIPTIONAL REGULATOR"/>
    <property type="match status" value="1"/>
</dbReference>
<dbReference type="EMBL" id="JAHZIK010000441">
    <property type="protein sequence ID" value="MBW7455825.1"/>
    <property type="molecule type" value="Genomic_DNA"/>
</dbReference>
<dbReference type="PRINTS" id="PR00039">
    <property type="entry name" value="HTHLYSR"/>
</dbReference>
<keyword evidence="4" id="KW-0804">Transcription</keyword>
<evidence type="ECO:0000313" key="6">
    <source>
        <dbReference type="EMBL" id="MBW7455825.1"/>
    </source>
</evidence>